<name>A0ABU2YLG8_9FLAO</name>
<dbReference type="EMBL" id="JAVRIA010000005">
    <property type="protein sequence ID" value="MDT0558998.1"/>
    <property type="molecule type" value="Genomic_DNA"/>
</dbReference>
<organism evidence="2 3">
    <name type="scientific">Microcosmobacter mediterraneus</name>
    <dbReference type="NCBI Taxonomy" id="3075607"/>
    <lineage>
        <taxon>Bacteria</taxon>
        <taxon>Pseudomonadati</taxon>
        <taxon>Bacteroidota</taxon>
        <taxon>Flavobacteriia</taxon>
        <taxon>Flavobacteriales</taxon>
        <taxon>Flavobacteriaceae</taxon>
        <taxon>Microcosmobacter</taxon>
    </lineage>
</organism>
<reference evidence="2 3" key="1">
    <citation type="submission" date="2023-09" db="EMBL/GenBank/DDBJ databases">
        <authorList>
            <person name="Rey-Velasco X."/>
        </authorList>
    </citation>
    <scope>NUCLEOTIDE SEQUENCE [LARGE SCALE GENOMIC DNA]</scope>
    <source>
        <strain evidence="2 3">W332</strain>
    </source>
</reference>
<sequence>MNSSQRKWHGFVWLLIVLIVPAILFLSVKDLNLFTWEATHSEELKSLKSDPISVAENNLVKLSLFESSVEIILKKTLKHPSSVIYEIDAQGNKGQLIGQLTTVGLYNFNITELPYGILIYDSIKETEITKLLF</sequence>
<keyword evidence="1" id="KW-1133">Transmembrane helix</keyword>
<keyword evidence="3" id="KW-1185">Reference proteome</keyword>
<feature type="transmembrane region" description="Helical" evidence="1">
    <location>
        <begin position="12"/>
        <end position="28"/>
    </location>
</feature>
<protein>
    <submittedName>
        <fullName evidence="2">Uncharacterized protein</fullName>
    </submittedName>
</protein>
<comment type="caution">
    <text evidence="2">The sequence shown here is derived from an EMBL/GenBank/DDBJ whole genome shotgun (WGS) entry which is preliminary data.</text>
</comment>
<evidence type="ECO:0000313" key="2">
    <source>
        <dbReference type="EMBL" id="MDT0558998.1"/>
    </source>
</evidence>
<dbReference type="Proteomes" id="UP001259492">
    <property type="component" value="Unassembled WGS sequence"/>
</dbReference>
<proteinExistence type="predicted"/>
<evidence type="ECO:0000256" key="1">
    <source>
        <dbReference type="SAM" id="Phobius"/>
    </source>
</evidence>
<keyword evidence="1" id="KW-0472">Membrane</keyword>
<dbReference type="RefSeq" id="WP_311427763.1">
    <property type="nucleotide sequence ID" value="NZ_JAVRIA010000005.1"/>
</dbReference>
<accession>A0ABU2YLG8</accession>
<evidence type="ECO:0000313" key="3">
    <source>
        <dbReference type="Proteomes" id="UP001259492"/>
    </source>
</evidence>
<keyword evidence="1" id="KW-0812">Transmembrane</keyword>
<gene>
    <name evidence="2" type="ORF">RM697_10085</name>
</gene>